<protein>
    <submittedName>
        <fullName evidence="2">Uncharacterized protein</fullName>
    </submittedName>
</protein>
<sequence>MLAFRRHLLRCPQGLLSKHFEKLIQCDPRLCALSHEPDILLDAPFSEPRCSVFEDYDESKCHPFDKLKDPYGSVVQEFQDSALTCASTSTSAKNDIRDPIDTGKILSPSPVMEPWVTQGSGTAETEDSNNQWCWDQLKVPGLKHSMSISDFVNQIGHCISEQISLGNPQLSGSAIPDKEMLEELAQCLFSDSQMPASDEKSVMSKVNSFCCLLQKDVGTVERQQTDGGGPAANDNGFCNNISEKHTSITKGENNDAPGPKAVASMSRKDSFGDLLMQLPRIASLPQFLFNIAEDEEDSSLSS</sequence>
<organism evidence="2 3">
    <name type="scientific">Ensete ventricosum</name>
    <name type="common">Abyssinian banana</name>
    <name type="synonym">Musa ensete</name>
    <dbReference type="NCBI Taxonomy" id="4639"/>
    <lineage>
        <taxon>Eukaryota</taxon>
        <taxon>Viridiplantae</taxon>
        <taxon>Streptophyta</taxon>
        <taxon>Embryophyta</taxon>
        <taxon>Tracheophyta</taxon>
        <taxon>Spermatophyta</taxon>
        <taxon>Magnoliopsida</taxon>
        <taxon>Liliopsida</taxon>
        <taxon>Zingiberales</taxon>
        <taxon>Musaceae</taxon>
        <taxon>Ensete</taxon>
    </lineage>
</organism>
<gene>
    <name evidence="2" type="ORF">B296_00036486</name>
</gene>
<feature type="region of interest" description="Disordered" evidence="1">
    <location>
        <begin position="222"/>
        <end position="264"/>
    </location>
</feature>
<comment type="caution">
    <text evidence="2">The sequence shown here is derived from an EMBL/GenBank/DDBJ whole genome shotgun (WGS) entry which is preliminary data.</text>
</comment>
<dbReference type="PANTHER" id="PTHR33494:SF1">
    <property type="entry name" value="C2H2-TYPE DOMAIN-CONTAINING PROTEIN-RELATED"/>
    <property type="match status" value="1"/>
</dbReference>
<name>A0A426YBN0_ENSVE</name>
<evidence type="ECO:0000313" key="2">
    <source>
        <dbReference type="EMBL" id="RRT49098.1"/>
    </source>
</evidence>
<dbReference type="AlphaFoldDB" id="A0A426YBN0"/>
<evidence type="ECO:0000313" key="3">
    <source>
        <dbReference type="Proteomes" id="UP000287651"/>
    </source>
</evidence>
<feature type="compositionally biased region" description="Polar residues" evidence="1">
    <location>
        <begin position="117"/>
        <end position="128"/>
    </location>
</feature>
<reference evidence="2 3" key="1">
    <citation type="journal article" date="2014" name="Agronomy (Basel)">
        <title>A Draft Genome Sequence for Ensete ventricosum, the Drought-Tolerant Tree Against Hunger.</title>
        <authorList>
            <person name="Harrison J."/>
            <person name="Moore K.A."/>
            <person name="Paszkiewicz K."/>
            <person name="Jones T."/>
            <person name="Grant M."/>
            <person name="Ambacheew D."/>
            <person name="Muzemil S."/>
            <person name="Studholme D.J."/>
        </authorList>
    </citation>
    <scope>NUCLEOTIDE SEQUENCE [LARGE SCALE GENOMIC DNA]</scope>
</reference>
<feature type="region of interest" description="Disordered" evidence="1">
    <location>
        <begin position="109"/>
        <end position="128"/>
    </location>
</feature>
<dbReference type="EMBL" id="AMZH03013540">
    <property type="protein sequence ID" value="RRT49098.1"/>
    <property type="molecule type" value="Genomic_DNA"/>
</dbReference>
<dbReference type="Proteomes" id="UP000287651">
    <property type="component" value="Unassembled WGS sequence"/>
</dbReference>
<accession>A0A426YBN0</accession>
<proteinExistence type="predicted"/>
<evidence type="ECO:0000256" key="1">
    <source>
        <dbReference type="SAM" id="MobiDB-lite"/>
    </source>
</evidence>
<dbReference type="PANTHER" id="PTHR33494">
    <property type="entry name" value="OS02G0793800 PROTEIN"/>
    <property type="match status" value="1"/>
</dbReference>